<gene>
    <name evidence="2" type="ORF">SMRZ_LOCUS10131</name>
</gene>
<name>A0A3P8CLY4_9TREM</name>
<reference evidence="2 3" key="1">
    <citation type="submission" date="2018-11" db="EMBL/GenBank/DDBJ databases">
        <authorList>
            <consortium name="Pathogen Informatics"/>
        </authorList>
    </citation>
    <scope>NUCLEOTIDE SEQUENCE [LARGE SCALE GENOMIC DNA]</scope>
    <source>
        <strain evidence="2 3">Zambia</strain>
    </source>
</reference>
<dbReference type="Gene3D" id="3.40.50.150">
    <property type="entry name" value="Vaccinia Virus protein VP39"/>
    <property type="match status" value="1"/>
</dbReference>
<evidence type="ECO:0000313" key="2">
    <source>
        <dbReference type="EMBL" id="VDO89078.1"/>
    </source>
</evidence>
<sequence length="217" mass="24705">MNYPPSSINACFHVNCFYFWPSLTYCLQKIWRVLRPNGRLVTTFQINQLIDLHQRGWFQYGNPDPLIYVMALETCGFNQIEWLKQQTKFNVNETYDCIIAHKPPIPLLSASISYSCGNISSNSGGSRRSSLSSLSSSYSISCSRRSRRSSRRFRGNRRGPGSHTSSSRCVRSSNSIRSCHSSRFQVRACLVMQFDDLRNVCPIHFHRLSLISSSAGS</sequence>
<feature type="compositionally biased region" description="Low complexity" evidence="1">
    <location>
        <begin position="159"/>
        <end position="169"/>
    </location>
</feature>
<dbReference type="AlphaFoldDB" id="A0A3P8CLY4"/>
<dbReference type="Proteomes" id="UP000277204">
    <property type="component" value="Unassembled WGS sequence"/>
</dbReference>
<evidence type="ECO:0000256" key="1">
    <source>
        <dbReference type="SAM" id="MobiDB-lite"/>
    </source>
</evidence>
<keyword evidence="3" id="KW-1185">Reference proteome</keyword>
<feature type="compositionally biased region" description="Basic residues" evidence="1">
    <location>
        <begin position="144"/>
        <end position="157"/>
    </location>
</feature>
<proteinExistence type="predicted"/>
<dbReference type="InterPro" id="IPR029063">
    <property type="entry name" value="SAM-dependent_MTases_sf"/>
</dbReference>
<accession>A0A3P8CLY4</accession>
<dbReference type="EMBL" id="UZAI01005099">
    <property type="protein sequence ID" value="VDO89078.1"/>
    <property type="molecule type" value="Genomic_DNA"/>
</dbReference>
<feature type="region of interest" description="Disordered" evidence="1">
    <location>
        <begin position="142"/>
        <end position="169"/>
    </location>
</feature>
<evidence type="ECO:0000313" key="3">
    <source>
        <dbReference type="Proteomes" id="UP000277204"/>
    </source>
</evidence>
<protein>
    <submittedName>
        <fullName evidence="2">Uncharacterized protein</fullName>
    </submittedName>
</protein>
<dbReference type="SUPFAM" id="SSF53335">
    <property type="entry name" value="S-adenosyl-L-methionine-dependent methyltransferases"/>
    <property type="match status" value="1"/>
</dbReference>
<organism evidence="2 3">
    <name type="scientific">Schistosoma margrebowiei</name>
    <dbReference type="NCBI Taxonomy" id="48269"/>
    <lineage>
        <taxon>Eukaryota</taxon>
        <taxon>Metazoa</taxon>
        <taxon>Spiralia</taxon>
        <taxon>Lophotrochozoa</taxon>
        <taxon>Platyhelminthes</taxon>
        <taxon>Trematoda</taxon>
        <taxon>Digenea</taxon>
        <taxon>Strigeidida</taxon>
        <taxon>Schistosomatoidea</taxon>
        <taxon>Schistosomatidae</taxon>
        <taxon>Schistosoma</taxon>
    </lineage>
</organism>